<dbReference type="Proteomes" id="UP001516400">
    <property type="component" value="Unassembled WGS sequence"/>
</dbReference>
<feature type="transmembrane region" description="Helical" evidence="5">
    <location>
        <begin position="110"/>
        <end position="130"/>
    </location>
</feature>
<dbReference type="Gene3D" id="1.20.1250.20">
    <property type="entry name" value="MFS general substrate transporter like domains"/>
    <property type="match status" value="1"/>
</dbReference>
<dbReference type="PROSITE" id="PS50850">
    <property type="entry name" value="MFS"/>
    <property type="match status" value="1"/>
</dbReference>
<evidence type="ECO:0000256" key="3">
    <source>
        <dbReference type="ARBA" id="ARBA00022989"/>
    </source>
</evidence>
<dbReference type="PROSITE" id="PS00217">
    <property type="entry name" value="SUGAR_TRANSPORT_2"/>
    <property type="match status" value="1"/>
</dbReference>
<feature type="transmembrane region" description="Helical" evidence="5">
    <location>
        <begin position="142"/>
        <end position="162"/>
    </location>
</feature>
<feature type="transmembrane region" description="Helical" evidence="5">
    <location>
        <begin position="56"/>
        <end position="74"/>
    </location>
</feature>
<evidence type="ECO:0000256" key="1">
    <source>
        <dbReference type="ARBA" id="ARBA00004141"/>
    </source>
</evidence>
<dbReference type="InterPro" id="IPR036259">
    <property type="entry name" value="MFS_trans_sf"/>
</dbReference>
<feature type="transmembrane region" description="Helical" evidence="5">
    <location>
        <begin position="249"/>
        <end position="268"/>
    </location>
</feature>
<dbReference type="EMBL" id="JABFTP020000001">
    <property type="protein sequence ID" value="KAL3266526.1"/>
    <property type="molecule type" value="Genomic_DNA"/>
</dbReference>
<sequence>MKVLPNNFHVYVSVLIGHFGLGISNFCVAWSSPILAKLGSLEDNPLGRVITSLESGVLAALPTTGALFGSYCFGYGSRTWGRRPTMIAIGFPTLLAYPMLAYSTNIWEIYIARILCGISLGGAVLTDTIYFAEISGAKDRAFLGTAMTIFINVAGLLVLIIGTTTSYFVFHVILFVFSPIYLILAFFFLSESPFYLIQKDSRKAEACLKVLRGINSVEKELYDIQYSLENNTEVHLGDIFSKRALRKGLIIGLGLVIFQQLTGGSVISTYCQELFQGVEGGIPSEVVPVIYTIVTFVVSFLAPVFISRFGVKNMLVISTIGMSIALFIFGSYFVAKNTGISVSSYLGFLSSVC</sequence>
<name>A0ABD2MJF1_9CUCU</name>
<feature type="transmembrane region" description="Helical" evidence="5">
    <location>
        <begin position="168"/>
        <end position="189"/>
    </location>
</feature>
<organism evidence="7 8">
    <name type="scientific">Cryptolaemus montrouzieri</name>
    <dbReference type="NCBI Taxonomy" id="559131"/>
    <lineage>
        <taxon>Eukaryota</taxon>
        <taxon>Metazoa</taxon>
        <taxon>Ecdysozoa</taxon>
        <taxon>Arthropoda</taxon>
        <taxon>Hexapoda</taxon>
        <taxon>Insecta</taxon>
        <taxon>Pterygota</taxon>
        <taxon>Neoptera</taxon>
        <taxon>Endopterygota</taxon>
        <taxon>Coleoptera</taxon>
        <taxon>Polyphaga</taxon>
        <taxon>Cucujiformia</taxon>
        <taxon>Coccinelloidea</taxon>
        <taxon>Coccinellidae</taxon>
        <taxon>Scymninae</taxon>
        <taxon>Scymnini</taxon>
        <taxon>Cryptolaemus</taxon>
    </lineage>
</organism>
<protein>
    <recommendedName>
        <fullName evidence="6">Major facilitator superfamily (MFS) profile domain-containing protein</fullName>
    </recommendedName>
</protein>
<dbReference type="PANTHER" id="PTHR48021">
    <property type="match status" value="1"/>
</dbReference>
<comment type="caution">
    <text evidence="7">The sequence shown here is derived from an EMBL/GenBank/DDBJ whole genome shotgun (WGS) entry which is preliminary data.</text>
</comment>
<dbReference type="AlphaFoldDB" id="A0ABD2MJF1"/>
<dbReference type="InterPro" id="IPR050549">
    <property type="entry name" value="MFS_Trehalose_Transporter"/>
</dbReference>
<comment type="subcellular location">
    <subcellularLocation>
        <location evidence="1">Membrane</location>
        <topology evidence="1">Multi-pass membrane protein</topology>
    </subcellularLocation>
</comment>
<evidence type="ECO:0000313" key="7">
    <source>
        <dbReference type="EMBL" id="KAL3266526.1"/>
    </source>
</evidence>
<proteinExistence type="predicted"/>
<keyword evidence="8" id="KW-1185">Reference proteome</keyword>
<dbReference type="InterPro" id="IPR005829">
    <property type="entry name" value="Sugar_transporter_CS"/>
</dbReference>
<keyword evidence="3 5" id="KW-1133">Transmembrane helix</keyword>
<dbReference type="InterPro" id="IPR005828">
    <property type="entry name" value="MFS_sugar_transport-like"/>
</dbReference>
<dbReference type="Pfam" id="PF00083">
    <property type="entry name" value="Sugar_tr"/>
    <property type="match status" value="1"/>
</dbReference>
<feature type="transmembrane region" description="Helical" evidence="5">
    <location>
        <begin position="86"/>
        <end position="104"/>
    </location>
</feature>
<keyword evidence="2 5" id="KW-0812">Transmembrane</keyword>
<evidence type="ECO:0000256" key="4">
    <source>
        <dbReference type="ARBA" id="ARBA00023136"/>
    </source>
</evidence>
<feature type="transmembrane region" description="Helical" evidence="5">
    <location>
        <begin position="12"/>
        <end position="36"/>
    </location>
</feature>
<dbReference type="PANTHER" id="PTHR48021:SF47">
    <property type="entry name" value="GH17672P"/>
    <property type="match status" value="1"/>
</dbReference>
<reference evidence="7 8" key="1">
    <citation type="journal article" date="2021" name="BMC Biol.">
        <title>Horizontally acquired antibacterial genes associated with adaptive radiation of ladybird beetles.</title>
        <authorList>
            <person name="Li H.S."/>
            <person name="Tang X.F."/>
            <person name="Huang Y.H."/>
            <person name="Xu Z.Y."/>
            <person name="Chen M.L."/>
            <person name="Du X.Y."/>
            <person name="Qiu B.Y."/>
            <person name="Chen P.T."/>
            <person name="Zhang W."/>
            <person name="Slipinski A."/>
            <person name="Escalona H.E."/>
            <person name="Waterhouse R.M."/>
            <person name="Zwick A."/>
            <person name="Pang H."/>
        </authorList>
    </citation>
    <scope>NUCLEOTIDE SEQUENCE [LARGE SCALE GENOMIC DNA]</scope>
    <source>
        <strain evidence="7">SYSU2018</strain>
    </source>
</reference>
<dbReference type="GO" id="GO:0016020">
    <property type="term" value="C:membrane"/>
    <property type="evidence" value="ECO:0007669"/>
    <property type="project" value="UniProtKB-SubCell"/>
</dbReference>
<evidence type="ECO:0000256" key="5">
    <source>
        <dbReference type="SAM" id="Phobius"/>
    </source>
</evidence>
<evidence type="ECO:0000313" key="8">
    <source>
        <dbReference type="Proteomes" id="UP001516400"/>
    </source>
</evidence>
<feature type="transmembrane region" description="Helical" evidence="5">
    <location>
        <begin position="314"/>
        <end position="335"/>
    </location>
</feature>
<gene>
    <name evidence="7" type="ORF">HHI36_010694</name>
</gene>
<evidence type="ECO:0000256" key="2">
    <source>
        <dbReference type="ARBA" id="ARBA00022692"/>
    </source>
</evidence>
<dbReference type="InterPro" id="IPR020846">
    <property type="entry name" value="MFS_dom"/>
</dbReference>
<dbReference type="SUPFAM" id="SSF103473">
    <property type="entry name" value="MFS general substrate transporter"/>
    <property type="match status" value="1"/>
</dbReference>
<feature type="domain" description="Major facilitator superfamily (MFS) profile" evidence="6">
    <location>
        <begin position="10"/>
        <end position="353"/>
    </location>
</feature>
<accession>A0ABD2MJF1</accession>
<feature type="transmembrane region" description="Helical" evidence="5">
    <location>
        <begin position="288"/>
        <end position="307"/>
    </location>
</feature>
<evidence type="ECO:0000259" key="6">
    <source>
        <dbReference type="PROSITE" id="PS50850"/>
    </source>
</evidence>
<keyword evidence="4 5" id="KW-0472">Membrane</keyword>